<evidence type="ECO:0000259" key="5">
    <source>
        <dbReference type="PROSITE" id="PS51141"/>
    </source>
</evidence>
<protein>
    <recommendedName>
        <fullName evidence="5">SBP-type domain-containing protein</fullName>
    </recommendedName>
</protein>
<name>E1ZNX4_CHLVA</name>
<evidence type="ECO:0000256" key="2">
    <source>
        <dbReference type="ARBA" id="ARBA00022771"/>
    </source>
</evidence>
<dbReference type="KEGG" id="cvr:CHLNCDRAFT_138913"/>
<dbReference type="EMBL" id="GL433856">
    <property type="protein sequence ID" value="EFN52419.1"/>
    <property type="molecule type" value="Genomic_DNA"/>
</dbReference>
<evidence type="ECO:0000256" key="4">
    <source>
        <dbReference type="SAM" id="MobiDB-lite"/>
    </source>
</evidence>
<gene>
    <name evidence="6" type="ORF">CHLNCDRAFT_138913</name>
</gene>
<evidence type="ECO:0000313" key="7">
    <source>
        <dbReference type="Proteomes" id="UP000008141"/>
    </source>
</evidence>
<keyword evidence="7" id="KW-1185">Reference proteome</keyword>
<organism evidence="7">
    <name type="scientific">Chlorella variabilis</name>
    <name type="common">Green alga</name>
    <dbReference type="NCBI Taxonomy" id="554065"/>
    <lineage>
        <taxon>Eukaryota</taxon>
        <taxon>Viridiplantae</taxon>
        <taxon>Chlorophyta</taxon>
        <taxon>core chlorophytes</taxon>
        <taxon>Trebouxiophyceae</taxon>
        <taxon>Chlorellales</taxon>
        <taxon>Chlorellaceae</taxon>
        <taxon>Chlorella clade</taxon>
        <taxon>Chlorella</taxon>
    </lineage>
</organism>
<dbReference type="InterPro" id="IPR044817">
    <property type="entry name" value="SBP-like"/>
</dbReference>
<keyword evidence="3" id="KW-0862">Zinc</keyword>
<evidence type="ECO:0000256" key="3">
    <source>
        <dbReference type="ARBA" id="ARBA00022833"/>
    </source>
</evidence>
<dbReference type="PANTHER" id="PTHR31251:SF169">
    <property type="entry name" value="SQUAMOSA PROMOTER-BINDING-LIKE PROTEIN 8"/>
    <property type="match status" value="1"/>
</dbReference>
<dbReference type="Gene3D" id="4.10.1100.10">
    <property type="entry name" value="Transcription factor, SBP-box domain"/>
    <property type="match status" value="1"/>
</dbReference>
<dbReference type="Proteomes" id="UP000008141">
    <property type="component" value="Unassembled WGS sequence"/>
</dbReference>
<dbReference type="GO" id="GO:0005634">
    <property type="term" value="C:nucleus"/>
    <property type="evidence" value="ECO:0007669"/>
    <property type="project" value="InterPro"/>
</dbReference>
<feature type="domain" description="SBP-type" evidence="5">
    <location>
        <begin position="53"/>
        <end position="128"/>
    </location>
</feature>
<keyword evidence="2" id="KW-0863">Zinc-finger</keyword>
<accession>E1ZNX4</accession>
<dbReference type="PANTHER" id="PTHR31251">
    <property type="entry name" value="SQUAMOSA PROMOTER-BINDING-LIKE PROTEIN 4"/>
    <property type="match status" value="1"/>
</dbReference>
<dbReference type="Pfam" id="PF03110">
    <property type="entry name" value="SBP"/>
    <property type="match status" value="1"/>
</dbReference>
<dbReference type="OrthoDB" id="515795at2759"/>
<keyword evidence="1" id="KW-0479">Metal-binding</keyword>
<dbReference type="InParanoid" id="E1ZNX4"/>
<sequence length="440" mass="46252">MAAFGPAAVEGPEEALQAGQEAAPAGAAYAAGSLPAPSPDRPVKRKPGRPALHHGCQICGASLDGLKLFHQRYHICVPCMASESVLVKGIQQRFCQQCGRFHELAAFAPTMRSCRKQLAKHAERRRRARELAARAISEAAAATAGGGAGQQRGTQQPLAPDSSREGDEASKGPSDSHIQDLSQGQPAGLLPPAKRSRLGDEPQQQQQQHHQVLMPLPVGRLPELSPGLLPPAWCLNESGGSAISTAMHQSLQSLQESGLDALLAAAAGEGGGEAEAPPHRPEPLQQLPVGIPGSAAVLPAASTAAPLAPHAVPPPQQQVPDVAAFAAALLQATAQLGQQQQQQQLQQQQQQQQQLGLQALQQVLAPPQQQQLQQQQQLDLQTLQQLLLPPQQPRASPAPPALLQSVPLLQQPAPQEQQVTAMFEAAIGVLLHGILSTQPP</sequence>
<proteinExistence type="predicted"/>
<dbReference type="GO" id="GO:0003677">
    <property type="term" value="F:DNA binding"/>
    <property type="evidence" value="ECO:0007669"/>
    <property type="project" value="InterPro"/>
</dbReference>
<dbReference type="InterPro" id="IPR036893">
    <property type="entry name" value="SBP_sf"/>
</dbReference>
<evidence type="ECO:0000313" key="6">
    <source>
        <dbReference type="EMBL" id="EFN52419.1"/>
    </source>
</evidence>
<feature type="region of interest" description="Disordered" evidence="4">
    <location>
        <begin position="1"/>
        <end position="49"/>
    </location>
</feature>
<dbReference type="PROSITE" id="PS51141">
    <property type="entry name" value="ZF_SBP"/>
    <property type="match status" value="1"/>
</dbReference>
<dbReference type="STRING" id="554065.E1ZNX4"/>
<dbReference type="AlphaFoldDB" id="E1ZNX4"/>
<dbReference type="RefSeq" id="XP_005844521.1">
    <property type="nucleotide sequence ID" value="XM_005844459.1"/>
</dbReference>
<dbReference type="GO" id="GO:0008270">
    <property type="term" value="F:zinc ion binding"/>
    <property type="evidence" value="ECO:0007669"/>
    <property type="project" value="UniProtKB-KW"/>
</dbReference>
<reference evidence="6 7" key="1">
    <citation type="journal article" date="2010" name="Plant Cell">
        <title>The Chlorella variabilis NC64A genome reveals adaptation to photosymbiosis, coevolution with viruses, and cryptic sex.</title>
        <authorList>
            <person name="Blanc G."/>
            <person name="Duncan G."/>
            <person name="Agarkova I."/>
            <person name="Borodovsky M."/>
            <person name="Gurnon J."/>
            <person name="Kuo A."/>
            <person name="Lindquist E."/>
            <person name="Lucas S."/>
            <person name="Pangilinan J."/>
            <person name="Polle J."/>
            <person name="Salamov A."/>
            <person name="Terry A."/>
            <person name="Yamada T."/>
            <person name="Dunigan D.D."/>
            <person name="Grigoriev I.V."/>
            <person name="Claverie J.M."/>
            <person name="Van Etten J.L."/>
        </authorList>
    </citation>
    <scope>NUCLEOTIDE SEQUENCE [LARGE SCALE GENOMIC DNA]</scope>
    <source>
        <strain evidence="6 7">NC64A</strain>
    </source>
</reference>
<dbReference type="SUPFAM" id="SSF103612">
    <property type="entry name" value="SBT domain"/>
    <property type="match status" value="1"/>
</dbReference>
<evidence type="ECO:0000256" key="1">
    <source>
        <dbReference type="ARBA" id="ARBA00022723"/>
    </source>
</evidence>
<dbReference type="InterPro" id="IPR004333">
    <property type="entry name" value="SBP_dom"/>
</dbReference>
<feature type="region of interest" description="Disordered" evidence="4">
    <location>
        <begin position="139"/>
        <end position="209"/>
    </location>
</feature>
<dbReference type="OMA" id="PCMASES"/>
<dbReference type="GeneID" id="17351978"/>
<dbReference type="eggNOG" id="ENOG502QS71">
    <property type="taxonomic scope" value="Eukaryota"/>
</dbReference>
<feature type="compositionally biased region" description="Low complexity" evidence="4">
    <location>
        <begin position="14"/>
        <end position="35"/>
    </location>
</feature>